<comment type="caution">
    <text evidence="2">The sequence shown here is derived from an EMBL/GenBank/DDBJ whole genome shotgun (WGS) entry which is preliminary data.</text>
</comment>
<reference evidence="2" key="1">
    <citation type="journal article" date="2021" name="Sci. Rep.">
        <title>Diploid genomic architecture of Nitzschia inconspicua, an elite biomass production diatom.</title>
        <authorList>
            <person name="Oliver A."/>
            <person name="Podell S."/>
            <person name="Pinowska A."/>
            <person name="Traller J.C."/>
            <person name="Smith S.R."/>
            <person name="McClure R."/>
            <person name="Beliaev A."/>
            <person name="Bohutskyi P."/>
            <person name="Hill E.A."/>
            <person name="Rabines A."/>
            <person name="Zheng H."/>
            <person name="Allen L.Z."/>
            <person name="Kuo A."/>
            <person name="Grigoriev I.V."/>
            <person name="Allen A.E."/>
            <person name="Hazlebeck D."/>
            <person name="Allen E.E."/>
        </authorList>
    </citation>
    <scope>NUCLEOTIDE SEQUENCE</scope>
    <source>
        <strain evidence="2">Hildebrandi</strain>
    </source>
</reference>
<dbReference type="EMBL" id="JAGRRH010000015">
    <property type="protein sequence ID" value="KAG7357033.1"/>
    <property type="molecule type" value="Genomic_DNA"/>
</dbReference>
<keyword evidence="3" id="KW-1185">Reference proteome</keyword>
<feature type="compositionally biased region" description="Low complexity" evidence="1">
    <location>
        <begin position="295"/>
        <end position="320"/>
    </location>
</feature>
<dbReference type="OrthoDB" id="49204at2759"/>
<feature type="compositionally biased region" description="Basic residues" evidence="1">
    <location>
        <begin position="324"/>
        <end position="338"/>
    </location>
</feature>
<accession>A0A9K3L918</accession>
<feature type="compositionally biased region" description="Basic and acidic residues" evidence="1">
    <location>
        <begin position="276"/>
        <end position="289"/>
    </location>
</feature>
<evidence type="ECO:0000313" key="3">
    <source>
        <dbReference type="Proteomes" id="UP000693970"/>
    </source>
</evidence>
<sequence>MSDTAAFFANKKKKKKAFKFNANLIDASTVTTTVHVDAPALSTDADGPSGLADGAVSSLHASSSAAAGTSDGAGDAQWDDEALAAATTKKGAAVAAPVGVATKDWADLKALDLKTFGNDQDDIAKKLRVEETRAQLAAAREGMEREAQRIKEEKERKEQEAKDKTTSRFGAAAAGSSADGGGKWMSSRLRAGGTGVSLSDRFSGAGAGSHKLDTEDENLFPDLAAAEAIMEKKKHEQPAYTAAKKTPVGGGATWGGRPKLNLKPKSQPNKEEEDVHETTAEVETPKPAEEEAPAPEETPAPTEAAPAPAPKPVVAASAPAPIKPTKKKKKDINTFGKK</sequence>
<gene>
    <name evidence="2" type="ORF">IV203_001721</name>
</gene>
<dbReference type="Proteomes" id="UP000693970">
    <property type="component" value="Unassembled WGS sequence"/>
</dbReference>
<protein>
    <submittedName>
        <fullName evidence="2">Uncharacterized protein</fullName>
    </submittedName>
</protein>
<reference evidence="2" key="2">
    <citation type="submission" date="2021-04" db="EMBL/GenBank/DDBJ databases">
        <authorList>
            <person name="Podell S."/>
        </authorList>
    </citation>
    <scope>NUCLEOTIDE SEQUENCE</scope>
    <source>
        <strain evidence="2">Hildebrandi</strain>
    </source>
</reference>
<feature type="compositionally biased region" description="Basic and acidic residues" evidence="1">
    <location>
        <begin position="141"/>
        <end position="166"/>
    </location>
</feature>
<feature type="region of interest" description="Disordered" evidence="1">
    <location>
        <begin position="138"/>
        <end position="218"/>
    </location>
</feature>
<evidence type="ECO:0000313" key="2">
    <source>
        <dbReference type="EMBL" id="KAG7357033.1"/>
    </source>
</evidence>
<organism evidence="2 3">
    <name type="scientific">Nitzschia inconspicua</name>
    <dbReference type="NCBI Taxonomy" id="303405"/>
    <lineage>
        <taxon>Eukaryota</taxon>
        <taxon>Sar</taxon>
        <taxon>Stramenopiles</taxon>
        <taxon>Ochrophyta</taxon>
        <taxon>Bacillariophyta</taxon>
        <taxon>Bacillariophyceae</taxon>
        <taxon>Bacillariophycidae</taxon>
        <taxon>Bacillariales</taxon>
        <taxon>Bacillariaceae</taxon>
        <taxon>Nitzschia</taxon>
    </lineage>
</organism>
<name>A0A9K3L918_9STRA</name>
<feature type="region of interest" description="Disordered" evidence="1">
    <location>
        <begin position="230"/>
        <end position="338"/>
    </location>
</feature>
<dbReference type="AlphaFoldDB" id="A0A9K3L918"/>
<evidence type="ECO:0000256" key="1">
    <source>
        <dbReference type="SAM" id="MobiDB-lite"/>
    </source>
</evidence>
<proteinExistence type="predicted"/>